<dbReference type="Gene3D" id="3.40.50.261">
    <property type="entry name" value="Succinyl-CoA synthetase domains"/>
    <property type="match status" value="1"/>
</dbReference>
<evidence type="ECO:0000256" key="4">
    <source>
        <dbReference type="PIRSR" id="PIRSR001553-1"/>
    </source>
</evidence>
<dbReference type="GO" id="GO:0004776">
    <property type="term" value="F:succinate-CoA ligase (GDP-forming) activity"/>
    <property type="evidence" value="ECO:0007669"/>
    <property type="project" value="TreeGrafter"/>
</dbReference>
<dbReference type="PANTHER" id="PTHR11117">
    <property type="entry name" value="SUCCINYL-COA LIGASE SUBUNIT ALPHA"/>
    <property type="match status" value="1"/>
</dbReference>
<reference evidence="6" key="1">
    <citation type="submission" date="2020-01" db="EMBL/GenBank/DDBJ databases">
        <authorList>
            <person name="Rat A."/>
        </authorList>
    </citation>
    <scope>NUCLEOTIDE SEQUENCE</scope>
    <source>
        <strain evidence="6">LMG 31228</strain>
    </source>
</reference>
<keyword evidence="1" id="KW-0816">Tricarboxylic acid cycle</keyword>
<dbReference type="SUPFAM" id="SSF52210">
    <property type="entry name" value="Succinyl-CoA synthetase domains"/>
    <property type="match status" value="1"/>
</dbReference>
<accession>A0A9X9XB33</accession>
<dbReference type="RefSeq" id="WP_211846448.1">
    <property type="nucleotide sequence ID" value="NZ_JAAEDL010000008.1"/>
</dbReference>
<dbReference type="PANTHER" id="PTHR11117:SF2">
    <property type="entry name" value="SUCCINATE--COA LIGASE [ADP_GDP-FORMING] SUBUNIT ALPHA, MITOCHONDRIAL"/>
    <property type="match status" value="1"/>
</dbReference>
<evidence type="ECO:0000259" key="5">
    <source>
        <dbReference type="SMART" id="SM00881"/>
    </source>
</evidence>
<feature type="domain" description="CoA-binding" evidence="5">
    <location>
        <begin position="4"/>
        <end position="98"/>
    </location>
</feature>
<name>A0A9X9XB33_9PROT</name>
<dbReference type="AlphaFoldDB" id="A0A9X9XB33"/>
<organism evidence="6 7">
    <name type="scientific">Neoroseomonas eburnea</name>
    <dbReference type="NCBI Taxonomy" id="1346889"/>
    <lineage>
        <taxon>Bacteria</taxon>
        <taxon>Pseudomonadati</taxon>
        <taxon>Pseudomonadota</taxon>
        <taxon>Alphaproteobacteria</taxon>
        <taxon>Acetobacterales</taxon>
        <taxon>Acetobacteraceae</taxon>
        <taxon>Neoroseomonas</taxon>
    </lineage>
</organism>
<feature type="active site" description="Tele-phosphohistidine intermediate" evidence="4">
    <location>
        <position position="247"/>
    </location>
</feature>
<dbReference type="SUPFAM" id="SSF51735">
    <property type="entry name" value="NAD(P)-binding Rossmann-fold domains"/>
    <property type="match status" value="1"/>
</dbReference>
<dbReference type="GO" id="GO:0009361">
    <property type="term" value="C:succinate-CoA ligase complex (ADP-forming)"/>
    <property type="evidence" value="ECO:0007669"/>
    <property type="project" value="TreeGrafter"/>
</dbReference>
<sequence length="297" mass="30011">MSILLRAGARVVIFGITGRFGTFSIRDLRASGTEVVAGVVPGRGGTEVEGVPIFGSAEQAVCDTGADCALIYVPAPLALDAVLEAIDADCQLVAYPGDGLPVADAMEMRAAARARGAWLVGPNSPGLISPGKAKLGFMPSFCFRPGPVGLISRSGSLSYEASYRLSCAGVGQSTVIGIGGDPVKGVTAAEAVTMFHEDPETAAIVYLGEIGGTDEYAVADYARRLDAKPVTALLVGRTAPPGKKMGHAAALVGGYADSWAAKVEALAAAGVNVARSLDQLPIAAAESLARAGLAPAA</sequence>
<dbReference type="Pfam" id="PF02629">
    <property type="entry name" value="CoA_binding"/>
    <property type="match status" value="1"/>
</dbReference>
<keyword evidence="3" id="KW-0547">Nucleotide-binding</keyword>
<dbReference type="PIRSF" id="PIRSF001553">
    <property type="entry name" value="SucCS_alpha"/>
    <property type="match status" value="1"/>
</dbReference>
<protein>
    <submittedName>
        <fullName evidence="6">Succinate--CoA ligase subunit alpha</fullName>
    </submittedName>
</protein>
<gene>
    <name evidence="6" type="ORF">GXW74_10500</name>
</gene>
<evidence type="ECO:0000256" key="1">
    <source>
        <dbReference type="ARBA" id="ARBA00022532"/>
    </source>
</evidence>
<dbReference type="GO" id="GO:0006099">
    <property type="term" value="P:tricarboxylic acid cycle"/>
    <property type="evidence" value="ECO:0007669"/>
    <property type="project" value="UniProtKB-KW"/>
</dbReference>
<dbReference type="SMART" id="SM00881">
    <property type="entry name" value="CoA_binding"/>
    <property type="match status" value="1"/>
</dbReference>
<dbReference type="InterPro" id="IPR003781">
    <property type="entry name" value="CoA-bd"/>
</dbReference>
<dbReference type="Gene3D" id="3.40.50.720">
    <property type="entry name" value="NAD(P)-binding Rossmann-like Domain"/>
    <property type="match status" value="1"/>
</dbReference>
<dbReference type="InterPro" id="IPR036291">
    <property type="entry name" value="NAD(P)-bd_dom_sf"/>
</dbReference>
<keyword evidence="7" id="KW-1185">Reference proteome</keyword>
<comment type="caution">
    <text evidence="6">The sequence shown here is derived from an EMBL/GenBank/DDBJ whole genome shotgun (WGS) entry which is preliminary data.</text>
</comment>
<dbReference type="Proteomes" id="UP001138709">
    <property type="component" value="Unassembled WGS sequence"/>
</dbReference>
<evidence type="ECO:0000256" key="3">
    <source>
        <dbReference type="ARBA" id="ARBA00022741"/>
    </source>
</evidence>
<evidence type="ECO:0000313" key="7">
    <source>
        <dbReference type="Proteomes" id="UP001138709"/>
    </source>
</evidence>
<proteinExistence type="predicted"/>
<dbReference type="GO" id="GO:0000166">
    <property type="term" value="F:nucleotide binding"/>
    <property type="evidence" value="ECO:0007669"/>
    <property type="project" value="UniProtKB-KW"/>
</dbReference>
<dbReference type="InterPro" id="IPR005811">
    <property type="entry name" value="SUCC_ACL_C"/>
</dbReference>
<dbReference type="EMBL" id="JAAEDL010000008">
    <property type="protein sequence ID" value="MBR0680919.1"/>
    <property type="molecule type" value="Genomic_DNA"/>
</dbReference>
<evidence type="ECO:0000256" key="2">
    <source>
        <dbReference type="ARBA" id="ARBA00022598"/>
    </source>
</evidence>
<evidence type="ECO:0000313" key="6">
    <source>
        <dbReference type="EMBL" id="MBR0680919.1"/>
    </source>
</evidence>
<dbReference type="InterPro" id="IPR016102">
    <property type="entry name" value="Succinyl-CoA_synth-like"/>
</dbReference>
<dbReference type="PRINTS" id="PR01798">
    <property type="entry name" value="SCOASYNTHASE"/>
</dbReference>
<keyword evidence="2 6" id="KW-0436">Ligase</keyword>
<dbReference type="GO" id="GO:0004775">
    <property type="term" value="F:succinate-CoA ligase (ADP-forming) activity"/>
    <property type="evidence" value="ECO:0007669"/>
    <property type="project" value="TreeGrafter"/>
</dbReference>
<dbReference type="Pfam" id="PF00549">
    <property type="entry name" value="Ligase_CoA"/>
    <property type="match status" value="1"/>
</dbReference>
<reference evidence="6" key="2">
    <citation type="journal article" date="2021" name="Syst. Appl. Microbiol.">
        <title>Roseomonas hellenica sp. nov., isolated from roots of wild-growing Alkanna tinctoria.</title>
        <authorList>
            <person name="Rat A."/>
            <person name="Naranjo H.D."/>
            <person name="Lebbe L."/>
            <person name="Cnockaert M."/>
            <person name="Krigas N."/>
            <person name="Grigoriadou K."/>
            <person name="Maloupa E."/>
            <person name="Willems A."/>
        </authorList>
    </citation>
    <scope>NUCLEOTIDE SEQUENCE</scope>
    <source>
        <strain evidence="6">LMG 31228</strain>
    </source>
</reference>
<dbReference type="InterPro" id="IPR005810">
    <property type="entry name" value="CoA_lig_alpha"/>
</dbReference>